<dbReference type="EMBL" id="LAZR01025454">
    <property type="protein sequence ID" value="KKL71869.1"/>
    <property type="molecule type" value="Genomic_DNA"/>
</dbReference>
<dbReference type="InterPro" id="IPR027417">
    <property type="entry name" value="P-loop_NTPase"/>
</dbReference>
<proteinExistence type="predicted"/>
<dbReference type="PANTHER" id="PTHR39184:SF1">
    <property type="entry name" value="PBSX PHAGE TERMINASE LARGE SUBUNIT"/>
    <property type="match status" value="1"/>
</dbReference>
<organism evidence="1">
    <name type="scientific">marine sediment metagenome</name>
    <dbReference type="NCBI Taxonomy" id="412755"/>
    <lineage>
        <taxon>unclassified sequences</taxon>
        <taxon>metagenomes</taxon>
        <taxon>ecological metagenomes</taxon>
    </lineage>
</organism>
<feature type="non-terminal residue" evidence="1">
    <location>
        <position position="1"/>
    </location>
</feature>
<dbReference type="PANTHER" id="PTHR39184">
    <property type="match status" value="1"/>
</dbReference>
<protein>
    <submittedName>
        <fullName evidence="1">Uncharacterized protein</fullName>
    </submittedName>
</protein>
<dbReference type="InterPro" id="IPR052380">
    <property type="entry name" value="Viral_DNA_packaging_terminase"/>
</dbReference>
<name>A0A0F9ED44_9ZZZZ</name>
<comment type="caution">
    <text evidence="1">The sequence shown here is derived from an EMBL/GenBank/DDBJ whole genome shotgun (WGS) entry which is preliminary data.</text>
</comment>
<dbReference type="Gene3D" id="3.30.420.280">
    <property type="match status" value="1"/>
</dbReference>
<dbReference type="Pfam" id="PF03237">
    <property type="entry name" value="Terminase_6N"/>
    <property type="match status" value="1"/>
</dbReference>
<accession>A0A0F9ED44</accession>
<dbReference type="Gene3D" id="3.40.50.300">
    <property type="entry name" value="P-loop containing nucleotide triphosphate hydrolases"/>
    <property type="match status" value="1"/>
</dbReference>
<sequence>AWENPGSSGLIAAPAFRKFREVIIPTFEDLLNAKIGVTPFFTRFNRAEMSLDVFNGSKIWMIGLDKAEAAEGMNIDWAWVDEARLVPKFKEAWNSILRRLRGSGQSTPLDDRVPENVVGAWVTTTPDHPGSALHSFFEGKDRDPESKVYRMSMDDNLANLGESYIEGMKRTHSGGFYDRFILGRFAAISAGAFEFDYAVHVQQFEDLFLRENIRRFAYGVDFGWTNPSAVVAIGLDGDDRAFVADELYRSRLSESDLIAECELLQLKWGNGTFWCDASEPRTIMALRRAGLNARPNKTKRDGGIRELGGRFKDAGDGRRRLYISPSCVNLIDELQLYDADKKEHDHAVDALRYAMMGVKGHGEIEVLTGRRPR</sequence>
<dbReference type="AlphaFoldDB" id="A0A0F9ED44"/>
<gene>
    <name evidence="1" type="ORF">LCGC14_2090630</name>
</gene>
<reference evidence="1" key="1">
    <citation type="journal article" date="2015" name="Nature">
        <title>Complex archaea that bridge the gap between prokaryotes and eukaryotes.</title>
        <authorList>
            <person name="Spang A."/>
            <person name="Saw J.H."/>
            <person name="Jorgensen S.L."/>
            <person name="Zaremba-Niedzwiedzka K."/>
            <person name="Martijn J."/>
            <person name="Lind A.E."/>
            <person name="van Eijk R."/>
            <person name="Schleper C."/>
            <person name="Guy L."/>
            <person name="Ettema T.J."/>
        </authorList>
    </citation>
    <scope>NUCLEOTIDE SEQUENCE</scope>
</reference>
<evidence type="ECO:0000313" key="1">
    <source>
        <dbReference type="EMBL" id="KKL71869.1"/>
    </source>
</evidence>